<dbReference type="PANTHER" id="PTHR35848">
    <property type="entry name" value="OXALATE-BINDING PROTEIN"/>
    <property type="match status" value="1"/>
</dbReference>
<feature type="domain" description="Cupin type-2" evidence="2">
    <location>
        <begin position="35"/>
        <end position="101"/>
    </location>
</feature>
<proteinExistence type="predicted"/>
<gene>
    <name evidence="3" type="ORF">DDE18_06885</name>
</gene>
<accession>A0A2T8FEF1</accession>
<dbReference type="InterPro" id="IPR011051">
    <property type="entry name" value="RmlC_Cupin_sf"/>
</dbReference>
<dbReference type="Gene3D" id="2.60.120.10">
    <property type="entry name" value="Jelly Rolls"/>
    <property type="match status" value="2"/>
</dbReference>
<comment type="caution">
    <text evidence="3">The sequence shown here is derived from an EMBL/GenBank/DDBJ whole genome shotgun (WGS) entry which is preliminary data.</text>
</comment>
<dbReference type="InterPro" id="IPR051610">
    <property type="entry name" value="GPI/OXD"/>
</dbReference>
<keyword evidence="4" id="KW-1185">Reference proteome</keyword>
<dbReference type="GO" id="GO:0046872">
    <property type="term" value="F:metal ion binding"/>
    <property type="evidence" value="ECO:0007669"/>
    <property type="project" value="UniProtKB-KW"/>
</dbReference>
<dbReference type="InterPro" id="IPR014710">
    <property type="entry name" value="RmlC-like_jellyroll"/>
</dbReference>
<protein>
    <submittedName>
        <fullName evidence="3">Cupin domain-containing protein</fullName>
    </submittedName>
</protein>
<dbReference type="EMBL" id="QDGZ01000002">
    <property type="protein sequence ID" value="PVG84075.1"/>
    <property type="molecule type" value="Genomic_DNA"/>
</dbReference>
<dbReference type="AlphaFoldDB" id="A0A2T8FEF1"/>
<keyword evidence="1" id="KW-0479">Metal-binding</keyword>
<evidence type="ECO:0000256" key="1">
    <source>
        <dbReference type="ARBA" id="ARBA00022723"/>
    </source>
</evidence>
<sequence length="283" mass="31074">MRPQAGAGWAATATGYRSEAAVGEEQRAVHTGFVICELDPGGALPSHVHSFEESFFVVEGTGIVDTTHGSVRVSPGDYGVLAVGLPHRWRNDAERSVRWVEMQAPMPRAAHQDDTFVVPDPPYAEAVPVDVRDPRSGWLGNITPSHMDVGRQSQDLLAVSASMRTALLVYSGITVKMMVDSDLGARLSTMFMVQYAPDGVAGAHDHPFEETYYFLEGEAEATFDGEPYRLGPGDLAWAGVGCQHSFRNLGDGPLRWLETQAPQPPSRHSYRFARDWDYLREVT</sequence>
<evidence type="ECO:0000313" key="4">
    <source>
        <dbReference type="Proteomes" id="UP000246018"/>
    </source>
</evidence>
<dbReference type="SUPFAM" id="SSF51182">
    <property type="entry name" value="RmlC-like cupins"/>
    <property type="match status" value="1"/>
</dbReference>
<dbReference type="Proteomes" id="UP000246018">
    <property type="component" value="Unassembled WGS sequence"/>
</dbReference>
<reference evidence="3 4" key="1">
    <citation type="submission" date="2018-04" db="EMBL/GenBank/DDBJ databases">
        <title>Genome of Nocardioides gansuensis WSJ-1.</title>
        <authorList>
            <person name="Wu S."/>
            <person name="Wang G."/>
        </authorList>
    </citation>
    <scope>NUCLEOTIDE SEQUENCE [LARGE SCALE GENOMIC DNA]</scope>
    <source>
        <strain evidence="3 4">WSJ-1</strain>
    </source>
</reference>
<feature type="domain" description="Cupin type-2" evidence="2">
    <location>
        <begin position="192"/>
        <end position="258"/>
    </location>
</feature>
<dbReference type="Pfam" id="PF07883">
    <property type="entry name" value="Cupin_2"/>
    <property type="match status" value="2"/>
</dbReference>
<dbReference type="InterPro" id="IPR013096">
    <property type="entry name" value="Cupin_2"/>
</dbReference>
<organism evidence="3 4">
    <name type="scientific">Nocardioides gansuensis</name>
    <dbReference type="NCBI Taxonomy" id="2138300"/>
    <lineage>
        <taxon>Bacteria</taxon>
        <taxon>Bacillati</taxon>
        <taxon>Actinomycetota</taxon>
        <taxon>Actinomycetes</taxon>
        <taxon>Propionibacteriales</taxon>
        <taxon>Nocardioidaceae</taxon>
        <taxon>Nocardioides</taxon>
    </lineage>
</organism>
<dbReference type="OrthoDB" id="9791637at2"/>
<name>A0A2T8FEF1_9ACTN</name>
<evidence type="ECO:0000313" key="3">
    <source>
        <dbReference type="EMBL" id="PVG84075.1"/>
    </source>
</evidence>
<evidence type="ECO:0000259" key="2">
    <source>
        <dbReference type="Pfam" id="PF07883"/>
    </source>
</evidence>